<dbReference type="AlphaFoldDB" id="A0AA38SU28"/>
<dbReference type="InterPro" id="IPR016024">
    <property type="entry name" value="ARM-type_fold"/>
</dbReference>
<dbReference type="GO" id="GO:0005829">
    <property type="term" value="C:cytosol"/>
    <property type="evidence" value="ECO:0007669"/>
    <property type="project" value="TreeGrafter"/>
</dbReference>
<keyword evidence="4" id="KW-0812">Transmembrane</keyword>
<dbReference type="SUPFAM" id="SSF48371">
    <property type="entry name" value="ARM repeat"/>
    <property type="match status" value="1"/>
</dbReference>
<dbReference type="EMBL" id="JARYMX010000005">
    <property type="protein sequence ID" value="KAJ9548834.1"/>
    <property type="molecule type" value="Genomic_DNA"/>
</dbReference>
<feature type="repeat" description="HEAT" evidence="3">
    <location>
        <begin position="696"/>
        <end position="734"/>
    </location>
</feature>
<comment type="similarity">
    <text evidence="2">Belongs to the phosphatase 2A regulatory subunit A family.</text>
</comment>
<evidence type="ECO:0000256" key="2">
    <source>
        <dbReference type="ARBA" id="ARBA00038332"/>
    </source>
</evidence>
<accession>A0AA38SU28</accession>
<organism evidence="6 7">
    <name type="scientific">Centaurea solstitialis</name>
    <name type="common">yellow star-thistle</name>
    <dbReference type="NCBI Taxonomy" id="347529"/>
    <lineage>
        <taxon>Eukaryota</taxon>
        <taxon>Viridiplantae</taxon>
        <taxon>Streptophyta</taxon>
        <taxon>Embryophyta</taxon>
        <taxon>Tracheophyta</taxon>
        <taxon>Spermatophyta</taxon>
        <taxon>Magnoliopsida</taxon>
        <taxon>eudicotyledons</taxon>
        <taxon>Gunneridae</taxon>
        <taxon>Pentapetalae</taxon>
        <taxon>asterids</taxon>
        <taxon>campanulids</taxon>
        <taxon>Asterales</taxon>
        <taxon>Asteraceae</taxon>
        <taxon>Carduoideae</taxon>
        <taxon>Cardueae</taxon>
        <taxon>Centaureinae</taxon>
        <taxon>Centaurea</taxon>
    </lineage>
</organism>
<sequence length="898" mass="100209">MPNPLPARAGIPHSVRVESPRVAGIPRSICFPSHMHISNPICLTGALATTYIHLTAVYRTLTEVVGIHLLEAPVLHPMSEGLFNFVIGWTFMFAPLLFTDRKRDRYKGSIDVLWGFQMFLTNTFLIPYMAIRLNKPDTESTPRKASQLGSVMVNGASVVGVFGGAACLISILWGLFGRSDGDFGSIADRWEFVPWLIGENLENVEKGKVGIVKYLRFLPVVGLVTYLLCLDVDEETENKSIHNGGSSRGSYWGFYKNLHCETEVLVQSQCFKKVLRLLRWQRRDMKNMISEVLGVVLSIAMADEPLYPIAVLIDELKNDDIQLRLNSIRRLSTIARALGVERTRKELIPFLSENNDDDDEVLLAMAEELGVFIPYVGGVEYANVLLPPLETLCTVEETCVREKAVESLCRIGSQMKETHLVDFFVPMVKRLAAGEWFTARVSACGLFHIAYPSSPDTLKAELRSVYSQLCQDDMPMVRRSAATNLGKFAATMEPAHLKSDIMQIFEDLTQDDQDSVRLLAVEGCAALGKLLEPQDCVAHILPVIVNFSQDKSWRVRYMVANQLYELCEAVGTEPTKSELVPAYVRLLRDNEAEVRIAAAGKVTKFSRILNADLALQHILPCVKELSSDSSQHVRSALASVIMGMAPVIGKDATIEQLLPIFLSLLKDEFPDVRLNIISKLDQVNQVIGIDLLSQSLLPAIVELAEDRHWRVRLAIIEYIPLLASQLGVGFFDDKLGALCMKWLQDKVYSIRDAAANNLKRLAEEFGPDWAMQHIIPQVLDMITNPHYLYRMTVLRAISLLAPVMGSEITCSKLLPVVVTVAKDRVPNIKFNVAKVLQSLIPIVDHSVVEKTIRPCLVELSEDPDVDVRYFANQALQAIDPDKMLDSNVNSILVVNHPP</sequence>
<feature type="repeat" description="HEAT" evidence="3">
    <location>
        <begin position="308"/>
        <end position="346"/>
    </location>
</feature>
<feature type="repeat" description="HEAT" evidence="3">
    <location>
        <begin position="657"/>
        <end position="695"/>
    </location>
</feature>
<dbReference type="InterPro" id="IPR051023">
    <property type="entry name" value="PP2A_Regulatory_Subunit_A"/>
</dbReference>
<dbReference type="InterPro" id="IPR021133">
    <property type="entry name" value="HEAT_type_2"/>
</dbReference>
<dbReference type="PROSITE" id="PS50077">
    <property type="entry name" value="HEAT_REPEAT"/>
    <property type="match status" value="12"/>
</dbReference>
<keyword evidence="7" id="KW-1185">Reference proteome</keyword>
<feature type="repeat" description="HEAT" evidence="3">
    <location>
        <begin position="852"/>
        <end position="878"/>
    </location>
</feature>
<feature type="repeat" description="HEAT" evidence="3">
    <location>
        <begin position="579"/>
        <end position="617"/>
    </location>
</feature>
<dbReference type="Pfam" id="PF22646">
    <property type="entry name" value="PPP2R1A-like_HEAT"/>
    <property type="match status" value="1"/>
</dbReference>
<dbReference type="GO" id="GO:0005634">
    <property type="term" value="C:nucleus"/>
    <property type="evidence" value="ECO:0007669"/>
    <property type="project" value="UniProtKB-ARBA"/>
</dbReference>
<feature type="repeat" description="HEAT" evidence="3">
    <location>
        <begin position="540"/>
        <end position="578"/>
    </location>
</feature>
<evidence type="ECO:0000256" key="4">
    <source>
        <dbReference type="SAM" id="Phobius"/>
    </source>
</evidence>
<feature type="transmembrane region" description="Helical" evidence="4">
    <location>
        <begin position="151"/>
        <end position="176"/>
    </location>
</feature>
<evidence type="ECO:0000313" key="7">
    <source>
        <dbReference type="Proteomes" id="UP001172457"/>
    </source>
</evidence>
<dbReference type="PANTHER" id="PTHR10648:SF35">
    <property type="entry name" value="VACUOLE MORPHOLOGY AND INHERITANCE PROTEIN 14, FAB1-BINDING REGION"/>
    <property type="match status" value="1"/>
</dbReference>
<feature type="domain" description="Phosphatase PP2A regulatory subunit A/Splicing factor 3B subunit 1-like HEAT repeat" evidence="5">
    <location>
        <begin position="575"/>
        <end position="649"/>
    </location>
</feature>
<reference evidence="6" key="1">
    <citation type="submission" date="2023-03" db="EMBL/GenBank/DDBJ databases">
        <title>Chromosome-scale reference genome and RAD-based genetic map of yellow starthistle (Centaurea solstitialis) reveal putative structural variation and QTLs associated with invader traits.</title>
        <authorList>
            <person name="Reatini B."/>
            <person name="Cang F.A."/>
            <person name="Jiang Q."/>
            <person name="Mckibben M.T.W."/>
            <person name="Barker M.S."/>
            <person name="Rieseberg L.H."/>
            <person name="Dlugosch K.M."/>
        </authorList>
    </citation>
    <scope>NUCLEOTIDE SEQUENCE</scope>
    <source>
        <strain evidence="6">CAN-66</strain>
        <tissue evidence="6">Leaf</tissue>
    </source>
</reference>
<gene>
    <name evidence="6" type="ORF">OSB04_021377</name>
</gene>
<keyword evidence="1" id="KW-0677">Repeat</keyword>
<dbReference type="GO" id="GO:0019888">
    <property type="term" value="F:protein phosphatase regulator activity"/>
    <property type="evidence" value="ECO:0007669"/>
    <property type="project" value="TreeGrafter"/>
</dbReference>
<comment type="caution">
    <text evidence="6">The sequence shown here is derived from an EMBL/GenBank/DDBJ whole genome shotgun (WGS) entry which is preliminary data.</text>
</comment>
<feature type="transmembrane region" description="Helical" evidence="4">
    <location>
        <begin position="110"/>
        <end position="131"/>
    </location>
</feature>
<dbReference type="Proteomes" id="UP001172457">
    <property type="component" value="Chromosome 5"/>
</dbReference>
<feature type="repeat" description="HEAT" evidence="3">
    <location>
        <begin position="813"/>
        <end position="851"/>
    </location>
</feature>
<dbReference type="FunFam" id="1.25.10.10:FF:000062">
    <property type="entry name" value="Serine/threonine-protein phosphatase 2A regulatory subunit A alpha isoform"/>
    <property type="match status" value="1"/>
</dbReference>
<evidence type="ECO:0000256" key="1">
    <source>
        <dbReference type="ARBA" id="ARBA00022737"/>
    </source>
</evidence>
<dbReference type="Gene3D" id="1.25.10.10">
    <property type="entry name" value="Leucine-rich Repeat Variant"/>
    <property type="match status" value="1"/>
</dbReference>
<proteinExistence type="inferred from homology"/>
<name>A0AA38SU28_9ASTR</name>
<dbReference type="PANTHER" id="PTHR10648">
    <property type="entry name" value="SERINE/THREONINE-PROTEIN PHOSPHATASE PP2A 65 KDA REGULATORY SUBUNIT"/>
    <property type="match status" value="1"/>
</dbReference>
<feature type="repeat" description="HEAT" evidence="3">
    <location>
        <begin position="774"/>
        <end position="812"/>
    </location>
</feature>
<keyword evidence="4" id="KW-1133">Transmembrane helix</keyword>
<dbReference type="InterPro" id="IPR000357">
    <property type="entry name" value="HEAT"/>
</dbReference>
<feature type="repeat" description="HEAT" evidence="3">
    <location>
        <begin position="462"/>
        <end position="500"/>
    </location>
</feature>
<evidence type="ECO:0000256" key="3">
    <source>
        <dbReference type="PROSITE-ProRule" id="PRU00103"/>
    </source>
</evidence>
<dbReference type="Pfam" id="PF02985">
    <property type="entry name" value="HEAT"/>
    <property type="match status" value="2"/>
</dbReference>
<dbReference type="InterPro" id="IPR011989">
    <property type="entry name" value="ARM-like"/>
</dbReference>
<evidence type="ECO:0000259" key="5">
    <source>
        <dbReference type="Pfam" id="PF22646"/>
    </source>
</evidence>
<dbReference type="GO" id="GO:0000159">
    <property type="term" value="C:protein phosphatase type 2A complex"/>
    <property type="evidence" value="ECO:0007669"/>
    <property type="project" value="TreeGrafter"/>
</dbReference>
<feature type="transmembrane region" description="Helical" evidence="4">
    <location>
        <begin position="81"/>
        <end position="98"/>
    </location>
</feature>
<evidence type="ECO:0000313" key="6">
    <source>
        <dbReference type="EMBL" id="KAJ9548834.1"/>
    </source>
</evidence>
<feature type="repeat" description="HEAT" evidence="3">
    <location>
        <begin position="501"/>
        <end position="539"/>
    </location>
</feature>
<keyword evidence="4" id="KW-0472">Membrane</keyword>
<feature type="repeat" description="HEAT" evidence="3">
    <location>
        <begin position="618"/>
        <end position="656"/>
    </location>
</feature>
<feature type="repeat" description="HEAT" evidence="3">
    <location>
        <begin position="735"/>
        <end position="773"/>
    </location>
</feature>
<protein>
    <recommendedName>
        <fullName evidence="5">Phosphatase PP2A regulatory subunit A/Splicing factor 3B subunit 1-like HEAT repeat domain-containing protein</fullName>
    </recommendedName>
</protein>
<dbReference type="InterPro" id="IPR054573">
    <property type="entry name" value="PP2A/SF3B1-like_HEAT"/>
</dbReference>